<keyword evidence="1" id="KW-0677">Repeat</keyword>
<accession>U4LG97</accession>
<dbReference type="InterPro" id="IPR002110">
    <property type="entry name" value="Ankyrin_rpt"/>
</dbReference>
<feature type="repeat" description="ANK" evidence="3">
    <location>
        <begin position="193"/>
        <end position="225"/>
    </location>
</feature>
<dbReference type="OrthoDB" id="4772757at2759"/>
<keyword evidence="2 3" id="KW-0040">ANK repeat</keyword>
<protein>
    <submittedName>
        <fullName evidence="4">Similar to Serine/threonine-protein phosphatase 6 regulatory ankyrin repeat subunit A acc. no. O15084</fullName>
    </submittedName>
</protein>
<sequence>MIAGLCHFAEHAALAGICRSIYYAVNENLYEEGAKDVNANPDEEKNPAVYCIWQNNLPAIEKFIEYGMTVEAFVARCSDMHDIRISWMTYAMISNPIYYDFPDHSQSGTDMMQLLFRHGAKASSSLPVDGLNIDFEYDYEEKEWENMGRQPLHYAADHGHILKHSDQSSEHIMRARILLLMKQGASINCADGHSYTPLHCVASTDNLVVLKILLELGANANDTMDILGTPLDNARFRGASLTAQAMIIEAGGIAYGTPLSNTIALPANPQW</sequence>
<evidence type="ECO:0000313" key="4">
    <source>
        <dbReference type="EMBL" id="CCX30562.1"/>
    </source>
</evidence>
<dbReference type="Proteomes" id="UP000018144">
    <property type="component" value="Unassembled WGS sequence"/>
</dbReference>
<dbReference type="PROSITE" id="PS50088">
    <property type="entry name" value="ANK_REPEAT"/>
    <property type="match status" value="2"/>
</dbReference>
<dbReference type="PANTHER" id="PTHR24198">
    <property type="entry name" value="ANKYRIN REPEAT AND PROTEIN KINASE DOMAIN-CONTAINING PROTEIN"/>
    <property type="match status" value="1"/>
</dbReference>
<evidence type="ECO:0000256" key="1">
    <source>
        <dbReference type="ARBA" id="ARBA00022737"/>
    </source>
</evidence>
<dbReference type="AlphaFoldDB" id="U4LG97"/>
<dbReference type="SMART" id="SM00248">
    <property type="entry name" value="ANK"/>
    <property type="match status" value="3"/>
</dbReference>
<dbReference type="STRING" id="1076935.U4LG97"/>
<name>U4LG97_PYROM</name>
<evidence type="ECO:0000313" key="5">
    <source>
        <dbReference type="Proteomes" id="UP000018144"/>
    </source>
</evidence>
<evidence type="ECO:0000256" key="3">
    <source>
        <dbReference type="PROSITE-ProRule" id="PRU00023"/>
    </source>
</evidence>
<dbReference type="PROSITE" id="PS50297">
    <property type="entry name" value="ANK_REP_REGION"/>
    <property type="match status" value="1"/>
</dbReference>
<feature type="repeat" description="ANK" evidence="3">
    <location>
        <begin position="147"/>
        <end position="192"/>
    </location>
</feature>
<dbReference type="Gene3D" id="1.25.40.20">
    <property type="entry name" value="Ankyrin repeat-containing domain"/>
    <property type="match status" value="2"/>
</dbReference>
<dbReference type="InterPro" id="IPR036770">
    <property type="entry name" value="Ankyrin_rpt-contain_sf"/>
</dbReference>
<evidence type="ECO:0000256" key="2">
    <source>
        <dbReference type="ARBA" id="ARBA00023043"/>
    </source>
</evidence>
<reference evidence="4 5" key="1">
    <citation type="journal article" date="2013" name="PLoS Genet.">
        <title>The genome and development-dependent transcriptomes of Pyronema confluens: a window into fungal evolution.</title>
        <authorList>
            <person name="Traeger S."/>
            <person name="Altegoer F."/>
            <person name="Freitag M."/>
            <person name="Gabaldon T."/>
            <person name="Kempken F."/>
            <person name="Kumar A."/>
            <person name="Marcet-Houben M."/>
            <person name="Poggeler S."/>
            <person name="Stajich J.E."/>
            <person name="Nowrousian M."/>
        </authorList>
    </citation>
    <scope>NUCLEOTIDE SEQUENCE [LARGE SCALE GENOMIC DNA]</scope>
    <source>
        <strain evidence="5">CBS 100304</strain>
        <tissue evidence="4">Vegetative mycelium</tissue>
    </source>
</reference>
<dbReference type="Pfam" id="PF13857">
    <property type="entry name" value="Ank_5"/>
    <property type="match status" value="1"/>
</dbReference>
<dbReference type="SUPFAM" id="SSF48403">
    <property type="entry name" value="Ankyrin repeat"/>
    <property type="match status" value="1"/>
</dbReference>
<dbReference type="EMBL" id="HF935442">
    <property type="protein sequence ID" value="CCX30562.1"/>
    <property type="molecule type" value="Genomic_DNA"/>
</dbReference>
<dbReference type="PANTHER" id="PTHR24198:SF165">
    <property type="entry name" value="ANKYRIN REPEAT-CONTAINING PROTEIN-RELATED"/>
    <property type="match status" value="1"/>
</dbReference>
<keyword evidence="5" id="KW-1185">Reference proteome</keyword>
<organism evidence="4 5">
    <name type="scientific">Pyronema omphalodes (strain CBS 100304)</name>
    <name type="common">Pyronema confluens</name>
    <dbReference type="NCBI Taxonomy" id="1076935"/>
    <lineage>
        <taxon>Eukaryota</taxon>
        <taxon>Fungi</taxon>
        <taxon>Dikarya</taxon>
        <taxon>Ascomycota</taxon>
        <taxon>Pezizomycotina</taxon>
        <taxon>Pezizomycetes</taxon>
        <taxon>Pezizales</taxon>
        <taxon>Pyronemataceae</taxon>
        <taxon>Pyronema</taxon>
    </lineage>
</organism>
<gene>
    <name evidence="4" type="ORF">PCON_08761</name>
</gene>
<proteinExistence type="predicted"/>